<dbReference type="GO" id="GO:0016020">
    <property type="term" value="C:membrane"/>
    <property type="evidence" value="ECO:0007669"/>
    <property type="project" value="UniProtKB-SubCell"/>
</dbReference>
<feature type="transmembrane region" description="Helical" evidence="6">
    <location>
        <begin position="184"/>
        <end position="202"/>
    </location>
</feature>
<feature type="transmembrane region" description="Helical" evidence="6">
    <location>
        <begin position="370"/>
        <end position="388"/>
    </location>
</feature>
<dbReference type="Pfam" id="PF06271">
    <property type="entry name" value="RDD"/>
    <property type="match status" value="1"/>
</dbReference>
<evidence type="ECO:0000256" key="4">
    <source>
        <dbReference type="ARBA" id="ARBA00023136"/>
    </source>
</evidence>
<feature type="region of interest" description="Disordered" evidence="5">
    <location>
        <begin position="310"/>
        <end position="337"/>
    </location>
</feature>
<evidence type="ECO:0000256" key="3">
    <source>
        <dbReference type="ARBA" id="ARBA00022989"/>
    </source>
</evidence>
<feature type="transmembrane region" description="Helical" evidence="6">
    <location>
        <begin position="159"/>
        <end position="178"/>
    </location>
</feature>
<feature type="compositionally biased region" description="Basic and acidic residues" evidence="5">
    <location>
        <begin position="319"/>
        <end position="330"/>
    </location>
</feature>
<evidence type="ECO:0000259" key="7">
    <source>
        <dbReference type="Pfam" id="PF06271"/>
    </source>
</evidence>
<evidence type="ECO:0000313" key="9">
    <source>
        <dbReference type="Proteomes" id="UP000011566"/>
    </source>
</evidence>
<comment type="caution">
    <text evidence="8">The sequence shown here is derived from an EMBL/GenBank/DDBJ whole genome shotgun (WGS) entry which is preliminary data.</text>
</comment>
<accession>M0LWI7</accession>
<keyword evidence="2 6" id="KW-0812">Transmembrane</keyword>
<evidence type="ECO:0000256" key="5">
    <source>
        <dbReference type="SAM" id="MobiDB-lite"/>
    </source>
</evidence>
<feature type="transmembrane region" description="Helical" evidence="6">
    <location>
        <begin position="214"/>
        <end position="239"/>
    </location>
</feature>
<organism evidence="8 9">
    <name type="scientific">Halococcus hamelinensis 100A6</name>
    <dbReference type="NCBI Taxonomy" id="1132509"/>
    <lineage>
        <taxon>Archaea</taxon>
        <taxon>Methanobacteriati</taxon>
        <taxon>Methanobacteriota</taxon>
        <taxon>Stenosarchaea group</taxon>
        <taxon>Halobacteria</taxon>
        <taxon>Halobacteriales</taxon>
        <taxon>Halococcaceae</taxon>
        <taxon>Halococcus</taxon>
    </lineage>
</organism>
<name>M0LWI7_9EURY</name>
<keyword evidence="9" id="KW-1185">Reference proteome</keyword>
<dbReference type="PATRIC" id="fig|1132509.6.peg.3276"/>
<keyword evidence="4 6" id="KW-0472">Membrane</keyword>
<evidence type="ECO:0000256" key="6">
    <source>
        <dbReference type="SAM" id="Phobius"/>
    </source>
</evidence>
<feature type="transmembrane region" description="Helical" evidence="6">
    <location>
        <begin position="52"/>
        <end position="69"/>
    </location>
</feature>
<dbReference type="PANTHER" id="PTHR38480:SF1">
    <property type="entry name" value="SLR0254 PROTEIN"/>
    <property type="match status" value="1"/>
</dbReference>
<dbReference type="eggNOG" id="arCOG03633">
    <property type="taxonomic scope" value="Archaea"/>
</dbReference>
<evidence type="ECO:0000256" key="2">
    <source>
        <dbReference type="ARBA" id="ARBA00022692"/>
    </source>
</evidence>
<dbReference type="Proteomes" id="UP000011566">
    <property type="component" value="Unassembled WGS sequence"/>
</dbReference>
<gene>
    <name evidence="8" type="ORF">C447_14019</name>
</gene>
<feature type="domain" description="RDD" evidence="7">
    <location>
        <begin position="334"/>
        <end position="456"/>
    </location>
</feature>
<evidence type="ECO:0000313" key="8">
    <source>
        <dbReference type="EMBL" id="EMA36729.1"/>
    </source>
</evidence>
<comment type="subcellular location">
    <subcellularLocation>
        <location evidence="1">Membrane</location>
        <topology evidence="1">Multi-pass membrane protein</topology>
    </subcellularLocation>
</comment>
<feature type="transmembrane region" description="Helical" evidence="6">
    <location>
        <begin position="424"/>
        <end position="443"/>
    </location>
</feature>
<dbReference type="RefSeq" id="WP_007694993.1">
    <property type="nucleotide sequence ID" value="NZ_AJRK01000353.1"/>
</dbReference>
<evidence type="ECO:0000256" key="1">
    <source>
        <dbReference type="ARBA" id="ARBA00004141"/>
    </source>
</evidence>
<dbReference type="InterPro" id="IPR010432">
    <property type="entry name" value="RDD"/>
</dbReference>
<dbReference type="OrthoDB" id="288430at2157"/>
<dbReference type="AlphaFoldDB" id="M0LWI7"/>
<proteinExistence type="predicted"/>
<sequence>MRRRLDLFGTIHFDRLSKVEDELRDYVQEADADAVFVEWPTDSITRRMAVRAAIRVPLVLLGGVVLNVIRSPYYLLFNRRFDSTEHVATERLSPETPVHRVDRSLVSVMAESGPLAIALSWFVLIAFLVVAPIQTAVTVGVLLAVGVGFRLVFRRDRRLAAVVGTLVAVTGILATAWFDIEATAGLLLLIAIPLAGGIVISLDPGKILRGSARLALVPVLGWLVLSTDLVVGWFALAAYTAVGQFALRTVDVRNEHMLDRVTTIADEEGYDTVVLVTGLAHVSGLGERATGRDLRVSRTYTPRWLRTGTIDEEPSFEPDEGRERVSRDHPIQPGSTGRRATASLLDLAAVAVLTWALSRGLDIIPGLRNETGFVAAGFVLIAFGYHLGLEATFGRTLGKRLTRLVVTDEDGDEPSRRAYLIRNLVRPVDFVALYFVGFVTMALTKRRQRLGDLLAGTEVRKVD</sequence>
<keyword evidence="3 6" id="KW-1133">Transmembrane helix</keyword>
<dbReference type="EMBL" id="AOMB01000040">
    <property type="protein sequence ID" value="EMA36729.1"/>
    <property type="molecule type" value="Genomic_DNA"/>
</dbReference>
<protein>
    <submittedName>
        <fullName evidence="8">Membrane protein</fullName>
    </submittedName>
</protein>
<reference evidence="8 9" key="1">
    <citation type="journal article" date="2014" name="PLoS Genet.">
        <title>Phylogenetically driven sequencing of extremely halophilic archaea reveals strategies for static and dynamic osmo-response.</title>
        <authorList>
            <person name="Becker E.A."/>
            <person name="Seitzer P.M."/>
            <person name="Tritt A."/>
            <person name="Larsen D."/>
            <person name="Krusor M."/>
            <person name="Yao A.I."/>
            <person name="Wu D."/>
            <person name="Madern D."/>
            <person name="Eisen J.A."/>
            <person name="Darling A.E."/>
            <person name="Facciotti M.T."/>
        </authorList>
    </citation>
    <scope>NUCLEOTIDE SEQUENCE [LARGE SCALE GENOMIC DNA]</scope>
    <source>
        <strain evidence="8 9">100A6</strain>
    </source>
</reference>
<feature type="transmembrane region" description="Helical" evidence="6">
    <location>
        <begin position="115"/>
        <end position="147"/>
    </location>
</feature>
<dbReference type="PANTHER" id="PTHR38480">
    <property type="entry name" value="SLR0254 PROTEIN"/>
    <property type="match status" value="1"/>
</dbReference>